<dbReference type="KEGG" id="gca:Galf_1248"/>
<keyword evidence="5" id="KW-0378">Hydrolase</keyword>
<dbReference type="HOGENOM" id="CLU_045011_19_1_4"/>
<dbReference type="InterPro" id="IPR036412">
    <property type="entry name" value="HAD-like_sf"/>
</dbReference>
<name>D9SFH9_GALCS</name>
<evidence type="ECO:0000313" key="5">
    <source>
        <dbReference type="EMBL" id="ADL55276.1"/>
    </source>
</evidence>
<comment type="catalytic activity">
    <reaction evidence="1">
        <text>2-phosphoglycolate + H2O = glycolate + phosphate</text>
        <dbReference type="Rhea" id="RHEA:14369"/>
        <dbReference type="ChEBI" id="CHEBI:15377"/>
        <dbReference type="ChEBI" id="CHEBI:29805"/>
        <dbReference type="ChEBI" id="CHEBI:43474"/>
        <dbReference type="ChEBI" id="CHEBI:58033"/>
        <dbReference type="EC" id="3.1.3.18"/>
    </reaction>
</comment>
<evidence type="ECO:0000256" key="1">
    <source>
        <dbReference type="ARBA" id="ARBA00000830"/>
    </source>
</evidence>
<organism evidence="5 6">
    <name type="scientific">Gallionella capsiferriformans (strain ES-2)</name>
    <name type="common">Gallionella ferruginea capsiferriformans (strain ES-2)</name>
    <dbReference type="NCBI Taxonomy" id="395494"/>
    <lineage>
        <taxon>Bacteria</taxon>
        <taxon>Pseudomonadati</taxon>
        <taxon>Pseudomonadota</taxon>
        <taxon>Betaproteobacteria</taxon>
        <taxon>Nitrosomonadales</taxon>
        <taxon>Gallionellaceae</taxon>
        <taxon>Gallionella</taxon>
    </lineage>
</organism>
<dbReference type="SFLD" id="SFLDS00003">
    <property type="entry name" value="Haloacid_Dehalogenase"/>
    <property type="match status" value="1"/>
</dbReference>
<evidence type="ECO:0000313" key="6">
    <source>
        <dbReference type="Proteomes" id="UP000001235"/>
    </source>
</evidence>
<dbReference type="PANTHER" id="PTHR43434">
    <property type="entry name" value="PHOSPHOGLYCOLATE PHOSPHATASE"/>
    <property type="match status" value="1"/>
</dbReference>
<dbReference type="GO" id="GO:0008967">
    <property type="term" value="F:phosphoglycolate phosphatase activity"/>
    <property type="evidence" value="ECO:0007669"/>
    <property type="project" value="UniProtKB-EC"/>
</dbReference>
<dbReference type="Pfam" id="PF00702">
    <property type="entry name" value="Hydrolase"/>
    <property type="match status" value="1"/>
</dbReference>
<accession>D9SFH9</accession>
<protein>
    <recommendedName>
        <fullName evidence="4">phosphoglycolate phosphatase</fullName>
        <ecNumber evidence="4">3.1.3.18</ecNumber>
    </recommendedName>
</protein>
<dbReference type="SFLD" id="SFLDG01129">
    <property type="entry name" value="C1.5:_HAD__Beta-PGM__Phosphata"/>
    <property type="match status" value="1"/>
</dbReference>
<dbReference type="Proteomes" id="UP000001235">
    <property type="component" value="Chromosome"/>
</dbReference>
<dbReference type="EC" id="3.1.3.18" evidence="4"/>
<evidence type="ECO:0000256" key="2">
    <source>
        <dbReference type="ARBA" id="ARBA00004818"/>
    </source>
</evidence>
<dbReference type="InterPro" id="IPR050155">
    <property type="entry name" value="HAD-like_hydrolase_sf"/>
</dbReference>
<dbReference type="Gene3D" id="3.40.50.1000">
    <property type="entry name" value="HAD superfamily/HAD-like"/>
    <property type="match status" value="1"/>
</dbReference>
<keyword evidence="6" id="KW-1185">Reference proteome</keyword>
<dbReference type="PANTHER" id="PTHR43434:SF1">
    <property type="entry name" value="PHOSPHOGLYCOLATE PHOSPHATASE"/>
    <property type="match status" value="1"/>
</dbReference>
<dbReference type="RefSeq" id="WP_013293215.1">
    <property type="nucleotide sequence ID" value="NC_014394.1"/>
</dbReference>
<reference evidence="5 6" key="1">
    <citation type="submission" date="2010-08" db="EMBL/GenBank/DDBJ databases">
        <title>Complete sequence of Gallionella capsiferriformans ES-2.</title>
        <authorList>
            <consortium name="US DOE Joint Genome Institute"/>
            <person name="Lucas S."/>
            <person name="Copeland A."/>
            <person name="Lapidus A."/>
            <person name="Cheng J.-F."/>
            <person name="Bruce D."/>
            <person name="Goodwin L."/>
            <person name="Pitluck S."/>
            <person name="Chertkov O."/>
            <person name="Davenport K.W."/>
            <person name="Detter J.C."/>
            <person name="Han C."/>
            <person name="Tapia R."/>
            <person name="Land M."/>
            <person name="Hauser L."/>
            <person name="Chang Y.-J."/>
            <person name="Jeffries C."/>
            <person name="Kyrpides N."/>
            <person name="Ivanova N."/>
            <person name="Mikhailova N."/>
            <person name="Shelobolina E.S."/>
            <person name="Picardal F."/>
            <person name="Roden E."/>
            <person name="Emerson D."/>
            <person name="Woyke T."/>
        </authorList>
    </citation>
    <scope>NUCLEOTIDE SEQUENCE [LARGE SCALE GENOMIC DNA]</scope>
    <source>
        <strain evidence="5 6">ES-2</strain>
    </source>
</reference>
<dbReference type="SUPFAM" id="SSF56784">
    <property type="entry name" value="HAD-like"/>
    <property type="match status" value="1"/>
</dbReference>
<dbReference type="eggNOG" id="COG0546">
    <property type="taxonomic scope" value="Bacteria"/>
</dbReference>
<comment type="pathway">
    <text evidence="2">Organic acid metabolism; glycolate biosynthesis; glycolate from 2-phosphoglycolate: step 1/1.</text>
</comment>
<dbReference type="EMBL" id="CP002159">
    <property type="protein sequence ID" value="ADL55276.1"/>
    <property type="molecule type" value="Genomic_DNA"/>
</dbReference>
<dbReference type="GO" id="GO:0006281">
    <property type="term" value="P:DNA repair"/>
    <property type="evidence" value="ECO:0007669"/>
    <property type="project" value="TreeGrafter"/>
</dbReference>
<evidence type="ECO:0000256" key="4">
    <source>
        <dbReference type="ARBA" id="ARBA00013078"/>
    </source>
</evidence>
<dbReference type="InterPro" id="IPR023214">
    <property type="entry name" value="HAD_sf"/>
</dbReference>
<dbReference type="OrthoDB" id="8770891at2"/>
<dbReference type="STRING" id="395494.Galf_1248"/>
<comment type="similarity">
    <text evidence="3">Belongs to the HAD-like hydrolase superfamily. CbbY/CbbZ/Gph/YieH family.</text>
</comment>
<proteinExistence type="inferred from homology"/>
<evidence type="ECO:0000256" key="3">
    <source>
        <dbReference type="ARBA" id="ARBA00006171"/>
    </source>
</evidence>
<sequence length="232" mass="26475">MTQFANSERMVIFDADGTTIDAFHAIELAFLQHGMDIGDIDRFQKRRKLFKFLGGLREFPTNLRQQFGEQSRKRLLETLTDIYRKEACLYPGIAALLRTLLDRSDIRVGLVTRNVTNEPEQTLRCLFNRHDIDIDEFDYFACIPLKKDKAGYLKQARQSFAINPARTFACGDEYSDYLAAVGAAMHPFVVSYGFEDHSRLSKKFGVPEEIISSTPAELIDRLGHALDLKGTR</sequence>
<gene>
    <name evidence="5" type="ordered locus">Galf_1248</name>
</gene>
<dbReference type="AlphaFoldDB" id="D9SFH9"/>